<dbReference type="PANTHER" id="PTHR10974:SF1">
    <property type="entry name" value="FI08016P-RELATED"/>
    <property type="match status" value="1"/>
</dbReference>
<feature type="compositionally biased region" description="Basic and acidic residues" evidence="1">
    <location>
        <begin position="234"/>
        <end position="245"/>
    </location>
</feature>
<evidence type="ECO:0000313" key="2">
    <source>
        <dbReference type="EnsemblMetazoa" id="CLYHEMP001411.1"/>
    </source>
</evidence>
<dbReference type="CDD" id="cd16021">
    <property type="entry name" value="ALP_like"/>
    <property type="match status" value="1"/>
</dbReference>
<keyword evidence="3" id="KW-1185">Reference proteome</keyword>
<sequence length="696" mass="80035">MDTYSTVKPLRGISIVQKAPSWSAKLNQIPATFQKTNEVQDEVPVTFNIENIKGLKLNRSSVIQRYRKRHGFQNDTQKHDTVCKIPNLDPLGPSGMNAWVTKAKQRCNVIKLGKIFNNRLVIEDPGRKISSVTMEYILRGRKRKADGSLHPPEGRASMITDRTYNYHKVLNDDFHVHFSLSQNISFDVNQGSFISSPLEHDFIKVSITQKSGVQKREYYSTISNKTKVCGQHGRKLDSDGQRYGDKSNPQATTTGLPFNIHMFMVDATSKGNAYRQMPRLMEILEEDPDAMVFKAHGIHGDGTTCQIMATLAGYQYNQEDSNPWQPPNKKNCDDIDLIFKDFQKSGYTTLYNEDIVLGGVFHYKMNGFNKPPTDWYPRPYWIAAHEMQGGCGKPPCICEAEEVIQAMKTFTTSCEDEKKFSIQITNNAHDDMNLLFLLEDHLIDIYEFYREKARVDNTILILFGDHGARWGARGNFRNTKQGRLEEFNPFYSIILPPSFKRNYRELYDNIEANQHVLTSHFDVHWTLKHILSYPNVEEKRTAGQSLFTKIDPKARTCKQSGVPQKYCFCMKTTRIDSNSTQAFKIAETVVSFINNKIEEYDIIPKQLCAHLTLTKIISLEYATDEQKNEGIFYIMFEVAPSNATFDVRVRKDLNKRNETYHVDPEISRTNLYRNQPACIQMAYPKLAPYCYCKSQT</sequence>
<reference evidence="2" key="1">
    <citation type="submission" date="2021-01" db="UniProtKB">
        <authorList>
            <consortium name="EnsemblMetazoa"/>
        </authorList>
    </citation>
    <scope>IDENTIFICATION</scope>
</reference>
<dbReference type="InterPro" id="IPR017850">
    <property type="entry name" value="Alkaline_phosphatase_core_sf"/>
</dbReference>
<proteinExistence type="predicted"/>
<protein>
    <submittedName>
        <fullName evidence="2">Uncharacterized protein</fullName>
    </submittedName>
</protein>
<dbReference type="InterPro" id="IPR004245">
    <property type="entry name" value="DUF229"/>
</dbReference>
<dbReference type="GO" id="GO:0005615">
    <property type="term" value="C:extracellular space"/>
    <property type="evidence" value="ECO:0007669"/>
    <property type="project" value="TreeGrafter"/>
</dbReference>
<dbReference type="Proteomes" id="UP000594262">
    <property type="component" value="Unplaced"/>
</dbReference>
<evidence type="ECO:0000256" key="1">
    <source>
        <dbReference type="SAM" id="MobiDB-lite"/>
    </source>
</evidence>
<dbReference type="PANTHER" id="PTHR10974">
    <property type="entry name" value="FI08016P-RELATED"/>
    <property type="match status" value="1"/>
</dbReference>
<dbReference type="FunFam" id="3.40.720.10:FF:000017">
    <property type="entry name" value="Predicted protein"/>
    <property type="match status" value="1"/>
</dbReference>
<dbReference type="EnsemblMetazoa" id="CLYHEMT001411.1">
    <property type="protein sequence ID" value="CLYHEMP001411.1"/>
    <property type="gene ID" value="CLYHEMG001411"/>
</dbReference>
<dbReference type="OrthoDB" id="413313at2759"/>
<dbReference type="Gene3D" id="3.40.720.10">
    <property type="entry name" value="Alkaline Phosphatase, subunit A"/>
    <property type="match status" value="1"/>
</dbReference>
<accession>A0A7M5WIC9</accession>
<dbReference type="AlphaFoldDB" id="A0A7M5WIC9"/>
<evidence type="ECO:0000313" key="3">
    <source>
        <dbReference type="Proteomes" id="UP000594262"/>
    </source>
</evidence>
<dbReference type="Pfam" id="PF02995">
    <property type="entry name" value="DUF229"/>
    <property type="match status" value="1"/>
</dbReference>
<dbReference type="SUPFAM" id="SSF53649">
    <property type="entry name" value="Alkaline phosphatase-like"/>
    <property type="match status" value="1"/>
</dbReference>
<feature type="region of interest" description="Disordered" evidence="1">
    <location>
        <begin position="230"/>
        <end position="252"/>
    </location>
</feature>
<organism evidence="2 3">
    <name type="scientific">Clytia hemisphaerica</name>
    <dbReference type="NCBI Taxonomy" id="252671"/>
    <lineage>
        <taxon>Eukaryota</taxon>
        <taxon>Metazoa</taxon>
        <taxon>Cnidaria</taxon>
        <taxon>Hydrozoa</taxon>
        <taxon>Hydroidolina</taxon>
        <taxon>Leptothecata</taxon>
        <taxon>Obeliida</taxon>
        <taxon>Clytiidae</taxon>
        <taxon>Clytia</taxon>
    </lineage>
</organism>
<name>A0A7M5WIC9_9CNID</name>